<accession>A0A175YBL5</accession>
<keyword evidence="3" id="KW-0238">DNA-binding</keyword>
<dbReference type="GO" id="GO:0005634">
    <property type="term" value="C:nucleus"/>
    <property type="evidence" value="ECO:0007669"/>
    <property type="project" value="UniProtKB-SubCell"/>
</dbReference>
<dbReference type="GO" id="GO:0003677">
    <property type="term" value="F:DNA binding"/>
    <property type="evidence" value="ECO:0007669"/>
    <property type="project" value="UniProtKB-KW"/>
</dbReference>
<proteinExistence type="predicted"/>
<organism evidence="6 7">
    <name type="scientific">Daucus carota subsp. sativus</name>
    <name type="common">Carrot</name>
    <dbReference type="NCBI Taxonomy" id="79200"/>
    <lineage>
        <taxon>Eukaryota</taxon>
        <taxon>Viridiplantae</taxon>
        <taxon>Streptophyta</taxon>
        <taxon>Embryophyta</taxon>
        <taxon>Tracheophyta</taxon>
        <taxon>Spermatophyta</taxon>
        <taxon>Magnoliopsida</taxon>
        <taxon>eudicotyledons</taxon>
        <taxon>Gunneridae</taxon>
        <taxon>Pentapetalae</taxon>
        <taxon>asterids</taxon>
        <taxon>campanulids</taxon>
        <taxon>Apiales</taxon>
        <taxon>Apiaceae</taxon>
        <taxon>Apioideae</taxon>
        <taxon>Scandiceae</taxon>
        <taxon>Daucinae</taxon>
        <taxon>Daucus</taxon>
        <taxon>Daucus sect. Daucus</taxon>
    </lineage>
</organism>
<reference evidence="6" key="2">
    <citation type="submission" date="2022-03" db="EMBL/GenBank/DDBJ databases">
        <title>Draft title - Genomic analysis of global carrot germplasm unveils the trajectory of domestication and the origin of high carotenoid orange carrot.</title>
        <authorList>
            <person name="Iorizzo M."/>
            <person name="Ellison S."/>
            <person name="Senalik D."/>
            <person name="Macko-Podgorni A."/>
            <person name="Grzebelus D."/>
            <person name="Bostan H."/>
            <person name="Rolling W."/>
            <person name="Curaba J."/>
            <person name="Simon P."/>
        </authorList>
    </citation>
    <scope>NUCLEOTIDE SEQUENCE</scope>
    <source>
        <tissue evidence="6">Leaf</tissue>
    </source>
</reference>
<dbReference type="InterPro" id="IPR015300">
    <property type="entry name" value="DNA-bd_pseudobarrel_sf"/>
</dbReference>
<dbReference type="EMBL" id="CP093348">
    <property type="protein sequence ID" value="WOH04068.1"/>
    <property type="molecule type" value="Genomic_DNA"/>
</dbReference>
<evidence type="ECO:0000256" key="5">
    <source>
        <dbReference type="ARBA" id="ARBA00023242"/>
    </source>
</evidence>
<evidence type="ECO:0000256" key="2">
    <source>
        <dbReference type="ARBA" id="ARBA00023015"/>
    </source>
</evidence>
<name>A0A175YBL5_DAUCS</name>
<keyword evidence="2" id="KW-0805">Transcription regulation</keyword>
<dbReference type="SUPFAM" id="SSF101936">
    <property type="entry name" value="DNA-binding pseudobarrel domain"/>
    <property type="match status" value="1"/>
</dbReference>
<evidence type="ECO:0000313" key="6">
    <source>
        <dbReference type="EMBL" id="WOH04068.1"/>
    </source>
</evidence>
<keyword evidence="4" id="KW-0804">Transcription</keyword>
<reference evidence="6" key="1">
    <citation type="journal article" date="2016" name="Nat. Genet.">
        <title>A high-quality carrot genome assembly provides new insights into carotenoid accumulation and asterid genome evolution.</title>
        <authorList>
            <person name="Iorizzo M."/>
            <person name="Ellison S."/>
            <person name="Senalik D."/>
            <person name="Zeng P."/>
            <person name="Satapoomin P."/>
            <person name="Huang J."/>
            <person name="Bowman M."/>
            <person name="Iovene M."/>
            <person name="Sanseverino W."/>
            <person name="Cavagnaro P."/>
            <person name="Yildiz M."/>
            <person name="Macko-Podgorni A."/>
            <person name="Moranska E."/>
            <person name="Grzebelus E."/>
            <person name="Grzebelus D."/>
            <person name="Ashrafi H."/>
            <person name="Zheng Z."/>
            <person name="Cheng S."/>
            <person name="Spooner D."/>
            <person name="Van Deynze A."/>
            <person name="Simon P."/>
        </authorList>
    </citation>
    <scope>NUCLEOTIDE SEQUENCE</scope>
    <source>
        <tissue evidence="6">Leaf</tissue>
    </source>
</reference>
<dbReference type="Proteomes" id="UP000077755">
    <property type="component" value="Chromosome 6"/>
</dbReference>
<dbReference type="Pfam" id="PF02362">
    <property type="entry name" value="B3"/>
    <property type="match status" value="1"/>
</dbReference>
<dbReference type="InterPro" id="IPR003340">
    <property type="entry name" value="B3_DNA-bd"/>
</dbReference>
<evidence type="ECO:0000313" key="7">
    <source>
        <dbReference type="Proteomes" id="UP000077755"/>
    </source>
</evidence>
<evidence type="ECO:0000256" key="3">
    <source>
        <dbReference type="ARBA" id="ARBA00023125"/>
    </source>
</evidence>
<keyword evidence="5" id="KW-0539">Nucleus</keyword>
<protein>
    <submittedName>
        <fullName evidence="6">Uncharacterized protein</fullName>
    </submittedName>
</protein>
<gene>
    <name evidence="6" type="ORF">DCAR_0623474</name>
</gene>
<dbReference type="Gene3D" id="2.40.330.10">
    <property type="entry name" value="DNA-binding pseudobarrel domain"/>
    <property type="match status" value="1"/>
</dbReference>
<comment type="subcellular location">
    <subcellularLocation>
        <location evidence="1">Nucleus</location>
    </subcellularLocation>
</comment>
<keyword evidence="7" id="KW-1185">Reference proteome</keyword>
<sequence length="128" mass="14610">MEYPFFVPDFFKFMTYDDCSSNELLIPQKFCDMQHNALTGNWILSIRNGYKIHVAYDEQSRKLTGLLDLFTDFQLVDGEILLFEYVDNSNFKVYIVGEDGNEIEFPAIVHCSQTSSPVPGKTVSSVAC</sequence>
<dbReference type="AlphaFoldDB" id="A0A175YBL5"/>
<evidence type="ECO:0000256" key="4">
    <source>
        <dbReference type="ARBA" id="ARBA00023163"/>
    </source>
</evidence>
<evidence type="ECO:0000256" key="1">
    <source>
        <dbReference type="ARBA" id="ARBA00004123"/>
    </source>
</evidence>
<dbReference type="Gramene" id="KZM80989">
    <property type="protein sequence ID" value="KZM80989"/>
    <property type="gene ID" value="DCAR_031860"/>
</dbReference>